<proteinExistence type="predicted"/>
<organism evidence="2 3">
    <name type="scientific">Falsibacillus albus</name>
    <dbReference type="NCBI Taxonomy" id="2478915"/>
    <lineage>
        <taxon>Bacteria</taxon>
        <taxon>Bacillati</taxon>
        <taxon>Bacillota</taxon>
        <taxon>Bacilli</taxon>
        <taxon>Bacillales</taxon>
        <taxon>Bacillaceae</taxon>
        <taxon>Falsibacillus</taxon>
    </lineage>
</organism>
<keyword evidence="1" id="KW-0812">Transmembrane</keyword>
<dbReference type="EMBL" id="RCVZ01000014">
    <property type="protein sequence ID" value="RLQ93420.1"/>
    <property type="molecule type" value="Genomic_DNA"/>
</dbReference>
<gene>
    <name evidence="2" type="ORF">D9X91_17100</name>
</gene>
<comment type="caution">
    <text evidence="2">The sequence shown here is derived from an EMBL/GenBank/DDBJ whole genome shotgun (WGS) entry which is preliminary data.</text>
</comment>
<keyword evidence="1" id="KW-0472">Membrane</keyword>
<dbReference type="NCBIfam" id="TIGR00341">
    <property type="entry name" value="TIGR00341 family protein"/>
    <property type="match status" value="1"/>
</dbReference>
<protein>
    <submittedName>
        <fullName evidence="2">TIGR00341 family protein</fullName>
    </submittedName>
</protein>
<reference evidence="2 3" key="1">
    <citation type="submission" date="2018-10" db="EMBL/GenBank/DDBJ databases">
        <title>Falsibacillus sp. genome draft.</title>
        <authorList>
            <person name="Shi S."/>
        </authorList>
    </citation>
    <scope>NUCLEOTIDE SEQUENCE [LARGE SCALE GENOMIC DNA]</scope>
    <source>
        <strain evidence="2 3">GY 10110</strain>
    </source>
</reference>
<dbReference type="OrthoDB" id="9790659at2"/>
<keyword evidence="1" id="KW-1133">Transmembrane helix</keyword>
<sequence>MSLQLIEAYIPNKYLEQVDEKVQSFDHVSYWKGDRADDRVLIRLLVNSQQTEEILDYLESVSNLIDGFEVILFPVQAYITRETAEKKEEEEEDKSKVERASRQELYTKIEANSHVDIGYSIFVAISAVVVTIGLIKNSSAIVIGGMVIAPLLGPVIGVAFASILGDFKLLRSALLTVLTGVILSLIVSIGLGLFFGIPTHSQEFMSRTKVSIEDIVLALASGAAGSLSTLRKFPSALVGVMVAVALLPPIAVMGMSGAAFLWPEAIHATLLLLVNISSILLSAVVVFSLTGIRPLKYDEVQKANNSRKYSLIFVSLIVLLLLVAVIYSNHLL</sequence>
<feature type="transmembrane region" description="Helical" evidence="1">
    <location>
        <begin position="309"/>
        <end position="327"/>
    </location>
</feature>
<dbReference type="PANTHER" id="PTHR20992">
    <property type="entry name" value="AT15442P-RELATED"/>
    <property type="match status" value="1"/>
</dbReference>
<dbReference type="Pfam" id="PF04087">
    <property type="entry name" value="DUF389"/>
    <property type="match status" value="1"/>
</dbReference>
<feature type="transmembrane region" description="Helical" evidence="1">
    <location>
        <begin position="237"/>
        <end position="262"/>
    </location>
</feature>
<evidence type="ECO:0000256" key="1">
    <source>
        <dbReference type="SAM" id="Phobius"/>
    </source>
</evidence>
<keyword evidence="3" id="KW-1185">Reference proteome</keyword>
<name>A0A3L7JSF4_9BACI</name>
<dbReference type="PANTHER" id="PTHR20992:SF9">
    <property type="entry name" value="AT15442P-RELATED"/>
    <property type="match status" value="1"/>
</dbReference>
<evidence type="ECO:0000313" key="2">
    <source>
        <dbReference type="EMBL" id="RLQ93420.1"/>
    </source>
</evidence>
<dbReference type="AlphaFoldDB" id="A0A3L7JSF4"/>
<evidence type="ECO:0000313" key="3">
    <source>
        <dbReference type="Proteomes" id="UP000276770"/>
    </source>
</evidence>
<feature type="transmembrane region" description="Helical" evidence="1">
    <location>
        <begin position="268"/>
        <end position="289"/>
    </location>
</feature>
<dbReference type="Proteomes" id="UP000276770">
    <property type="component" value="Unassembled WGS sequence"/>
</dbReference>
<feature type="transmembrane region" description="Helical" evidence="1">
    <location>
        <begin position="173"/>
        <end position="198"/>
    </location>
</feature>
<dbReference type="InterPro" id="IPR005240">
    <property type="entry name" value="DUF389"/>
</dbReference>
<accession>A0A3L7JSF4</accession>
<feature type="transmembrane region" description="Helical" evidence="1">
    <location>
        <begin position="117"/>
        <end position="135"/>
    </location>
</feature>
<feature type="transmembrane region" description="Helical" evidence="1">
    <location>
        <begin position="141"/>
        <end position="161"/>
    </location>
</feature>